<accession>A0AAW5KDE3</accession>
<keyword evidence="1" id="KW-0145">Chemotaxis</keyword>
<dbReference type="EMBL" id="JANGAB010000010">
    <property type="protein sequence ID" value="MCQ4950538.1"/>
    <property type="molecule type" value="Genomic_DNA"/>
</dbReference>
<dbReference type="InterPro" id="IPR051310">
    <property type="entry name" value="MCP_chemotaxis"/>
</dbReference>
<feature type="transmembrane region" description="Helical" evidence="4">
    <location>
        <begin position="16"/>
        <end position="37"/>
    </location>
</feature>
<evidence type="ECO:0000256" key="2">
    <source>
        <dbReference type="ARBA" id="ARBA00029447"/>
    </source>
</evidence>
<dbReference type="PRINTS" id="PR00260">
    <property type="entry name" value="CHEMTRNSDUCR"/>
</dbReference>
<evidence type="ECO:0000313" key="8">
    <source>
        <dbReference type="Proteomes" id="UP001205063"/>
    </source>
</evidence>
<protein>
    <submittedName>
        <fullName evidence="7">Methyl-accepting chemotaxis protein</fullName>
    </submittedName>
</protein>
<dbReference type="Proteomes" id="UP001205063">
    <property type="component" value="Unassembled WGS sequence"/>
</dbReference>
<evidence type="ECO:0000256" key="3">
    <source>
        <dbReference type="PROSITE-ProRule" id="PRU00284"/>
    </source>
</evidence>
<dbReference type="InterPro" id="IPR003660">
    <property type="entry name" value="HAMP_dom"/>
</dbReference>
<dbReference type="PANTHER" id="PTHR43531">
    <property type="entry name" value="PROTEIN ICFG"/>
    <property type="match status" value="1"/>
</dbReference>
<dbReference type="SMART" id="SM00304">
    <property type="entry name" value="HAMP"/>
    <property type="match status" value="1"/>
</dbReference>
<dbReference type="Gene3D" id="1.10.287.950">
    <property type="entry name" value="Methyl-accepting chemotaxis protein"/>
    <property type="match status" value="1"/>
</dbReference>
<dbReference type="InterPro" id="IPR004089">
    <property type="entry name" value="MCPsignal_dom"/>
</dbReference>
<keyword evidence="4" id="KW-1133">Transmembrane helix</keyword>
<proteinExistence type="inferred from homology"/>
<evidence type="ECO:0000256" key="1">
    <source>
        <dbReference type="ARBA" id="ARBA00022500"/>
    </source>
</evidence>
<feature type="transmembrane region" description="Helical" evidence="4">
    <location>
        <begin position="189"/>
        <end position="209"/>
    </location>
</feature>
<dbReference type="InterPro" id="IPR024478">
    <property type="entry name" value="HlyB_4HB_MCP"/>
</dbReference>
<dbReference type="CDD" id="cd06225">
    <property type="entry name" value="HAMP"/>
    <property type="match status" value="1"/>
</dbReference>
<evidence type="ECO:0000259" key="6">
    <source>
        <dbReference type="PROSITE" id="PS50885"/>
    </source>
</evidence>
<dbReference type="GO" id="GO:0004888">
    <property type="term" value="F:transmembrane signaling receptor activity"/>
    <property type="evidence" value="ECO:0007669"/>
    <property type="project" value="InterPro"/>
</dbReference>
<dbReference type="GO" id="GO:0006935">
    <property type="term" value="P:chemotaxis"/>
    <property type="evidence" value="ECO:0007669"/>
    <property type="project" value="UniProtKB-KW"/>
</dbReference>
<dbReference type="Pfam" id="PF12729">
    <property type="entry name" value="4HB_MCP_1"/>
    <property type="match status" value="1"/>
</dbReference>
<dbReference type="RefSeq" id="WP_185916653.1">
    <property type="nucleotide sequence ID" value="NZ_JACMSD010000010.1"/>
</dbReference>
<dbReference type="PROSITE" id="PS50885">
    <property type="entry name" value="HAMP"/>
    <property type="match status" value="1"/>
</dbReference>
<feature type="domain" description="HAMP" evidence="6">
    <location>
        <begin position="213"/>
        <end position="265"/>
    </location>
</feature>
<dbReference type="PANTHER" id="PTHR43531:SF11">
    <property type="entry name" value="METHYL-ACCEPTING CHEMOTAXIS PROTEIN 3"/>
    <property type="match status" value="1"/>
</dbReference>
<name>A0AAW5KDE3_9FIRM</name>
<dbReference type="SUPFAM" id="SSF58104">
    <property type="entry name" value="Methyl-accepting chemotaxis protein (MCP) signaling domain"/>
    <property type="match status" value="1"/>
</dbReference>
<reference evidence="7" key="1">
    <citation type="submission" date="2022-06" db="EMBL/GenBank/DDBJ databases">
        <title>Isolation of gut microbiota from human fecal samples.</title>
        <authorList>
            <person name="Pamer E.G."/>
            <person name="Barat B."/>
            <person name="Waligurski E."/>
            <person name="Medina S."/>
            <person name="Paddock L."/>
            <person name="Mostad J."/>
        </authorList>
    </citation>
    <scope>NUCLEOTIDE SEQUENCE</scope>
    <source>
        <strain evidence="7">DFI.7.96</strain>
    </source>
</reference>
<dbReference type="Pfam" id="PF00015">
    <property type="entry name" value="MCPsignal"/>
    <property type="match status" value="1"/>
</dbReference>
<dbReference type="PROSITE" id="PS50111">
    <property type="entry name" value="CHEMOTAXIS_TRANSDUC_2"/>
    <property type="match status" value="1"/>
</dbReference>
<dbReference type="GO" id="GO:0007165">
    <property type="term" value="P:signal transduction"/>
    <property type="evidence" value="ECO:0007669"/>
    <property type="project" value="UniProtKB-KW"/>
</dbReference>
<evidence type="ECO:0000313" key="7">
    <source>
        <dbReference type="EMBL" id="MCQ4950538.1"/>
    </source>
</evidence>
<dbReference type="SMART" id="SM00283">
    <property type="entry name" value="MA"/>
    <property type="match status" value="1"/>
</dbReference>
<dbReference type="GO" id="GO:0005886">
    <property type="term" value="C:plasma membrane"/>
    <property type="evidence" value="ECO:0007669"/>
    <property type="project" value="TreeGrafter"/>
</dbReference>
<gene>
    <name evidence="7" type="ORF">NE646_12810</name>
</gene>
<dbReference type="InterPro" id="IPR004090">
    <property type="entry name" value="Chemotax_Me-accpt_rcpt"/>
</dbReference>
<comment type="similarity">
    <text evidence="2">Belongs to the methyl-accepting chemotaxis (MCP) protein family.</text>
</comment>
<evidence type="ECO:0000259" key="5">
    <source>
        <dbReference type="PROSITE" id="PS50111"/>
    </source>
</evidence>
<dbReference type="Pfam" id="PF00672">
    <property type="entry name" value="HAMP"/>
    <property type="match status" value="1"/>
</dbReference>
<feature type="domain" description="Methyl-accepting transducer" evidence="5">
    <location>
        <begin position="315"/>
        <end position="544"/>
    </location>
</feature>
<keyword evidence="3" id="KW-0807">Transducer</keyword>
<dbReference type="AlphaFoldDB" id="A0AAW5KDE3"/>
<keyword evidence="4" id="KW-0812">Transmembrane</keyword>
<keyword evidence="4" id="KW-0472">Membrane</keyword>
<organism evidence="7 8">
    <name type="scientific">Bittarella massiliensis</name>
    <name type="common">ex Durand et al. 2017</name>
    <dbReference type="NCBI Taxonomy" id="1720313"/>
    <lineage>
        <taxon>Bacteria</taxon>
        <taxon>Bacillati</taxon>
        <taxon>Bacillota</taxon>
        <taxon>Clostridia</taxon>
        <taxon>Eubacteriales</taxon>
        <taxon>Oscillospiraceae</taxon>
        <taxon>Bittarella (ex Durand et al. 2017)</taxon>
    </lineage>
</organism>
<comment type="caution">
    <text evidence="7">The sequence shown here is derived from an EMBL/GenBank/DDBJ whole genome shotgun (WGS) entry which is preliminary data.</text>
</comment>
<dbReference type="Gene3D" id="6.10.340.10">
    <property type="match status" value="1"/>
</dbReference>
<evidence type="ECO:0000256" key="4">
    <source>
        <dbReference type="SAM" id="Phobius"/>
    </source>
</evidence>
<sequence>MKRGSLKNLRVGKKLMYSYGIIIALYILTVAAALFGIRTVSDTMDTFYTNSFQVTSSALEVRAGIQGVGRNILSIASDVQINNESAYLEDARQYAQSVDAELAKLKKDFTADEVLMGEVSSKMEKLTPIRDNMLDLLAQGKKQEVIDLYGAQYEPLASTVRELLVDVGKAAKADADAFLGHCHDLKQDMTVMLVVLALAALGITVVLCARITRGITRPVQELENASHKLSEGELDAQIQYESGDELGSLAESMRHTIETLRLYISEIERGMSDLGNGKLSYQAGVEFKGDFQVLGESLGQIASLLSGAILQISNSAEQVAGGAEQVAGGAQALSQGAVEQASSIEELAANVNEISDSVRGNADDAVSASELADGVGSMALDSDAQMTQMNEIIQKIKQNSYQITEIVKEIEDIAFQTNILALNAAVEAARAGDAGRGFAVVANEVRHLASKTTEASKMTAELALQTTRTVDEGSQAADRTTESLKKVVDGVQRVSAMMDRISDASIRQADSIIQVRQSIDLISEIVQGNSATSEESAAASEELSAQAQLLKKLVEEFEL</sequence>